<accession>A0A1Y6BKG5</accession>
<evidence type="ECO:0000256" key="1">
    <source>
        <dbReference type="ARBA" id="ARBA00005854"/>
    </source>
</evidence>
<dbReference type="Pfam" id="PF00389">
    <property type="entry name" value="2-Hacid_dh"/>
    <property type="match status" value="1"/>
</dbReference>
<organism evidence="6 7">
    <name type="scientific">Pseudobacteriovorax antillogorgiicola</name>
    <dbReference type="NCBI Taxonomy" id="1513793"/>
    <lineage>
        <taxon>Bacteria</taxon>
        <taxon>Pseudomonadati</taxon>
        <taxon>Bdellovibrionota</taxon>
        <taxon>Oligoflexia</taxon>
        <taxon>Oligoflexales</taxon>
        <taxon>Pseudobacteriovoracaceae</taxon>
        <taxon>Pseudobacteriovorax</taxon>
    </lineage>
</organism>
<dbReference type="Gene3D" id="3.40.50.720">
    <property type="entry name" value="NAD(P)-binding Rossmann-like Domain"/>
    <property type="match status" value="2"/>
</dbReference>
<name>A0A1Y6BKG5_9BACT</name>
<dbReference type="PROSITE" id="PS00670">
    <property type="entry name" value="D_2_HYDROXYACID_DH_2"/>
    <property type="match status" value="1"/>
</dbReference>
<comment type="similarity">
    <text evidence="1 4">Belongs to the D-isomer specific 2-hydroxyacid dehydrogenase family.</text>
</comment>
<dbReference type="Proteomes" id="UP000192907">
    <property type="component" value="Unassembled WGS sequence"/>
</dbReference>
<dbReference type="SUPFAM" id="SSF52283">
    <property type="entry name" value="Formate/glycerate dehydrogenase catalytic domain-like"/>
    <property type="match status" value="1"/>
</dbReference>
<dbReference type="InterPro" id="IPR000595">
    <property type="entry name" value="cNMP-bd_dom"/>
</dbReference>
<dbReference type="InterPro" id="IPR058205">
    <property type="entry name" value="D-LDH-like"/>
</dbReference>
<evidence type="ECO:0000256" key="2">
    <source>
        <dbReference type="ARBA" id="ARBA00023002"/>
    </source>
</evidence>
<dbReference type="PROSITE" id="PS50042">
    <property type="entry name" value="CNMP_BINDING_3"/>
    <property type="match status" value="1"/>
</dbReference>
<dbReference type="CDD" id="cd00038">
    <property type="entry name" value="CAP_ED"/>
    <property type="match status" value="1"/>
</dbReference>
<dbReference type="EMBL" id="FWZT01000004">
    <property type="protein sequence ID" value="SMF08245.1"/>
    <property type="molecule type" value="Genomic_DNA"/>
</dbReference>
<keyword evidence="2 4" id="KW-0560">Oxidoreductase</keyword>
<dbReference type="Gene3D" id="2.60.120.10">
    <property type="entry name" value="Jelly Rolls"/>
    <property type="match status" value="1"/>
</dbReference>
<dbReference type="AlphaFoldDB" id="A0A1Y6BKG5"/>
<evidence type="ECO:0000313" key="7">
    <source>
        <dbReference type="Proteomes" id="UP000192907"/>
    </source>
</evidence>
<sequence>MSEVDRLKTAVARFPEMSALPDSVIQFIVDQSEELRFETNQTIFEEGQDDPRLMILLSGQVETMRRNTDGTNTSIRYLKTGQFLGLTSFVTGASRSASAVARSSVAVRSIPFVELRSYLYNPRRDSDSLLQALLSHMGQKIRSKNQIIVDQRPPQVSQKTRVAFFDSQPYMKKPFITAGGEQFEFTFVEARLSAKTAPVASGHEVVCSFVNDTIDDDAAKILQDCGVGLIALRCAGFNHVDLKACQRYGLDVVRVPAYSPYAVAEHGTAMLLCLNRRLHRAYNRVREGNFKLDELVGFDLHGKTVGVIGTGKIGRIFVQQMLGFGARVLAFDKYPDPELEALDNVQYLSLAELLRSSDIISLHAPLTPETKHLIDGDAIRTMKEGVYIVNTSRGGLIDTVALIQGLKSKKIGGAALDVYEEEAEYFFQDKSTEGISDDVLARLLTFNNVLITSHQAFMTEEALDKITEVTLANIKEYESGKRGPELSNTVYS</sequence>
<dbReference type="PROSITE" id="PS00671">
    <property type="entry name" value="D_2_HYDROXYACID_DH_3"/>
    <property type="match status" value="1"/>
</dbReference>
<dbReference type="InterPro" id="IPR006139">
    <property type="entry name" value="D-isomer_2_OHA_DH_cat_dom"/>
</dbReference>
<dbReference type="PROSITE" id="PS00065">
    <property type="entry name" value="D_2_HYDROXYACID_DH_1"/>
    <property type="match status" value="1"/>
</dbReference>
<feature type="domain" description="Cyclic nucleotide-binding" evidence="5">
    <location>
        <begin position="16"/>
        <end position="119"/>
    </location>
</feature>
<dbReference type="InterPro" id="IPR006140">
    <property type="entry name" value="D-isomer_DH_NAD-bd"/>
</dbReference>
<evidence type="ECO:0000313" key="6">
    <source>
        <dbReference type="EMBL" id="SMF08245.1"/>
    </source>
</evidence>
<dbReference type="PANTHER" id="PTHR43026:SF1">
    <property type="entry name" value="2-HYDROXYACID DEHYDROGENASE HOMOLOG 1-RELATED"/>
    <property type="match status" value="1"/>
</dbReference>
<evidence type="ECO:0000256" key="3">
    <source>
        <dbReference type="ARBA" id="ARBA00023027"/>
    </source>
</evidence>
<dbReference type="CDD" id="cd12183">
    <property type="entry name" value="LDH_like_2"/>
    <property type="match status" value="1"/>
</dbReference>
<evidence type="ECO:0000259" key="5">
    <source>
        <dbReference type="PROSITE" id="PS50042"/>
    </source>
</evidence>
<dbReference type="InterPro" id="IPR018490">
    <property type="entry name" value="cNMP-bd_dom_sf"/>
</dbReference>
<proteinExistence type="inferred from homology"/>
<keyword evidence="3" id="KW-0520">NAD</keyword>
<dbReference type="InterPro" id="IPR029753">
    <property type="entry name" value="D-isomer_DH_CS"/>
</dbReference>
<dbReference type="InterPro" id="IPR029752">
    <property type="entry name" value="D-isomer_DH_CS1"/>
</dbReference>
<dbReference type="PANTHER" id="PTHR43026">
    <property type="entry name" value="2-HYDROXYACID DEHYDROGENASE HOMOLOG 1-RELATED"/>
    <property type="match status" value="1"/>
</dbReference>
<keyword evidence="7" id="KW-1185">Reference proteome</keyword>
<dbReference type="RefSeq" id="WP_132316510.1">
    <property type="nucleotide sequence ID" value="NZ_FWZT01000004.1"/>
</dbReference>
<evidence type="ECO:0000256" key="4">
    <source>
        <dbReference type="RuleBase" id="RU003719"/>
    </source>
</evidence>
<dbReference type="Pfam" id="PF02826">
    <property type="entry name" value="2-Hacid_dh_C"/>
    <property type="match status" value="1"/>
</dbReference>
<dbReference type="GO" id="GO:0016616">
    <property type="term" value="F:oxidoreductase activity, acting on the CH-OH group of donors, NAD or NADP as acceptor"/>
    <property type="evidence" value="ECO:0007669"/>
    <property type="project" value="InterPro"/>
</dbReference>
<protein>
    <submittedName>
        <fullName evidence="6">D-lactate dehydrogenase</fullName>
    </submittedName>
</protein>
<dbReference type="STRING" id="1513793.SAMN06296036_104280"/>
<dbReference type="GO" id="GO:0051287">
    <property type="term" value="F:NAD binding"/>
    <property type="evidence" value="ECO:0007669"/>
    <property type="project" value="InterPro"/>
</dbReference>
<dbReference type="OrthoDB" id="9793626at2"/>
<dbReference type="InterPro" id="IPR036291">
    <property type="entry name" value="NAD(P)-bd_dom_sf"/>
</dbReference>
<gene>
    <name evidence="6" type="ORF">SAMN06296036_104280</name>
</gene>
<dbReference type="InterPro" id="IPR014710">
    <property type="entry name" value="RmlC-like_jellyroll"/>
</dbReference>
<dbReference type="SUPFAM" id="SSF51206">
    <property type="entry name" value="cAMP-binding domain-like"/>
    <property type="match status" value="1"/>
</dbReference>
<dbReference type="SUPFAM" id="SSF51735">
    <property type="entry name" value="NAD(P)-binding Rossmann-fold domains"/>
    <property type="match status" value="1"/>
</dbReference>
<dbReference type="Pfam" id="PF00027">
    <property type="entry name" value="cNMP_binding"/>
    <property type="match status" value="1"/>
</dbReference>
<reference evidence="7" key="1">
    <citation type="submission" date="2017-04" db="EMBL/GenBank/DDBJ databases">
        <authorList>
            <person name="Varghese N."/>
            <person name="Submissions S."/>
        </authorList>
    </citation>
    <scope>NUCLEOTIDE SEQUENCE [LARGE SCALE GENOMIC DNA]</scope>
    <source>
        <strain evidence="7">RKEM611</strain>
    </source>
</reference>
<dbReference type="SMART" id="SM00100">
    <property type="entry name" value="cNMP"/>
    <property type="match status" value="1"/>
</dbReference>